<dbReference type="CDD" id="cd04301">
    <property type="entry name" value="NAT_SF"/>
    <property type="match status" value="2"/>
</dbReference>
<reference evidence="5" key="1">
    <citation type="submission" date="2011-11" db="EMBL/GenBank/DDBJ databases">
        <title>Complete sequence of Desulfosporosinus orientis DSM 765.</title>
        <authorList>
            <person name="Lucas S."/>
            <person name="Han J."/>
            <person name="Lapidus A."/>
            <person name="Cheng J.-F."/>
            <person name="Goodwin L."/>
            <person name="Pitluck S."/>
            <person name="Peters L."/>
            <person name="Ovchinnikova G."/>
            <person name="Teshima H."/>
            <person name="Detter J.C."/>
            <person name="Han C."/>
            <person name="Tapia R."/>
            <person name="Land M."/>
            <person name="Hauser L."/>
            <person name="Kyrpides N."/>
            <person name="Ivanova N."/>
            <person name="Pagani I."/>
            <person name="Pester M."/>
            <person name="Spring S."/>
            <person name="Ollivier B."/>
            <person name="Rattei T."/>
            <person name="Klenk H.-P."/>
            <person name="Wagner M."/>
            <person name="Loy A."/>
            <person name="Woyke T."/>
        </authorList>
    </citation>
    <scope>NUCLEOTIDE SEQUENCE [LARGE SCALE GENOMIC DNA]</scope>
    <source>
        <strain evidence="5">ATCC 19365 / DSM 765 / NCIMB 8382 / VKM B-1628</strain>
    </source>
</reference>
<dbReference type="PROSITE" id="PS51186">
    <property type="entry name" value="GNAT"/>
    <property type="match status" value="2"/>
</dbReference>
<dbReference type="SUPFAM" id="SSF55729">
    <property type="entry name" value="Acyl-CoA N-acyltransferases (Nat)"/>
    <property type="match status" value="2"/>
</dbReference>
<dbReference type="GO" id="GO:0016747">
    <property type="term" value="F:acyltransferase activity, transferring groups other than amino-acyl groups"/>
    <property type="evidence" value="ECO:0007669"/>
    <property type="project" value="InterPro"/>
</dbReference>
<accession>G7WAX3</accession>
<organism evidence="4 5">
    <name type="scientific">Desulfosporosinus orientis (strain ATCC 19365 / DSM 765 / NCIMB 8382 / VKM B-1628 / Singapore I)</name>
    <name type="common">Desulfotomaculum orientis</name>
    <dbReference type="NCBI Taxonomy" id="768706"/>
    <lineage>
        <taxon>Bacteria</taxon>
        <taxon>Bacillati</taxon>
        <taxon>Bacillota</taxon>
        <taxon>Clostridia</taxon>
        <taxon>Eubacteriales</taxon>
        <taxon>Desulfitobacteriaceae</taxon>
        <taxon>Desulfosporosinus</taxon>
    </lineage>
</organism>
<evidence type="ECO:0000313" key="4">
    <source>
        <dbReference type="EMBL" id="AET67474.1"/>
    </source>
</evidence>
<dbReference type="AlphaFoldDB" id="G7WAX3"/>
<keyword evidence="1 4" id="KW-0808">Transferase</keyword>
<dbReference type="Pfam" id="PF00583">
    <property type="entry name" value="Acetyltransf_1"/>
    <property type="match status" value="2"/>
</dbReference>
<protein>
    <submittedName>
        <fullName evidence="4">Acetyltransferase</fullName>
    </submittedName>
</protein>
<dbReference type="eggNOG" id="COG0456">
    <property type="taxonomic scope" value="Bacteria"/>
</dbReference>
<dbReference type="Gene3D" id="3.40.630.30">
    <property type="match status" value="2"/>
</dbReference>
<dbReference type="EMBL" id="CP003108">
    <property type="protein sequence ID" value="AET67474.1"/>
    <property type="molecule type" value="Genomic_DNA"/>
</dbReference>
<sequence>MENQLFKRGLSDKELQDIRDLENVCCKYDRLNLKLNWSMLTNRSADEKNDLLYYVGNKLIGFLGLYDIEQKSKEIEIMGMVHPEYRRRGIFKELFNAVKQECITRGARRILLITERSSDAGTSFVKSTDAQYSCSEYRMKFDESNVQISPTLGITLRKAESRDYLELKNLDVLCFGSAEEEIENSDADNVYHSTYVAEIKGKFIGKIGVQMEGNDGYIYGFGIEPVYRRQGYGREVLSLALLKLLSKQVLNVILEVAVKNEKALLLYKSCGFKEITVYDYYEIILQE</sequence>
<dbReference type="InterPro" id="IPR000182">
    <property type="entry name" value="GNAT_dom"/>
</dbReference>
<dbReference type="HOGENOM" id="CLU_070012_1_1_9"/>
<evidence type="ECO:0000313" key="5">
    <source>
        <dbReference type="Proteomes" id="UP000006346"/>
    </source>
</evidence>
<dbReference type="STRING" id="768706.Desor_1840"/>
<evidence type="ECO:0000256" key="2">
    <source>
        <dbReference type="ARBA" id="ARBA00023315"/>
    </source>
</evidence>
<dbReference type="Proteomes" id="UP000006346">
    <property type="component" value="Chromosome"/>
</dbReference>
<evidence type="ECO:0000256" key="1">
    <source>
        <dbReference type="ARBA" id="ARBA00022679"/>
    </source>
</evidence>
<dbReference type="PANTHER" id="PTHR43420">
    <property type="entry name" value="ACETYLTRANSFERASE"/>
    <property type="match status" value="1"/>
</dbReference>
<proteinExistence type="predicted"/>
<dbReference type="KEGG" id="dor:Desor_1840"/>
<name>G7WAX3_DESOD</name>
<dbReference type="OrthoDB" id="7163760at2"/>
<keyword evidence="5" id="KW-1185">Reference proteome</keyword>
<dbReference type="InterPro" id="IPR050680">
    <property type="entry name" value="YpeA/RimI_acetyltransf"/>
</dbReference>
<feature type="domain" description="N-acetyltransferase" evidence="3">
    <location>
        <begin position="5"/>
        <end position="144"/>
    </location>
</feature>
<reference evidence="4 5" key="2">
    <citation type="journal article" date="2012" name="J. Bacteriol.">
        <title>Complete genome sequences of Desulfosporosinus orientis DSM765T, Desulfosporosinus youngiae DSM17734T, Desulfosporosinus meridiei DSM13257T, and Desulfosporosinus acidiphilus DSM22704T.</title>
        <authorList>
            <person name="Pester M."/>
            <person name="Brambilla E."/>
            <person name="Alazard D."/>
            <person name="Rattei T."/>
            <person name="Weinmaier T."/>
            <person name="Han J."/>
            <person name="Lucas S."/>
            <person name="Lapidus A."/>
            <person name="Cheng J.F."/>
            <person name="Goodwin L."/>
            <person name="Pitluck S."/>
            <person name="Peters L."/>
            <person name="Ovchinnikova G."/>
            <person name="Teshima H."/>
            <person name="Detter J.C."/>
            <person name="Han C.S."/>
            <person name="Tapia R."/>
            <person name="Land M.L."/>
            <person name="Hauser L."/>
            <person name="Kyrpides N.C."/>
            <person name="Ivanova N.N."/>
            <person name="Pagani I."/>
            <person name="Huntmann M."/>
            <person name="Wei C.L."/>
            <person name="Davenport K.W."/>
            <person name="Daligault H."/>
            <person name="Chain P.S."/>
            <person name="Chen A."/>
            <person name="Mavromatis K."/>
            <person name="Markowitz V."/>
            <person name="Szeto E."/>
            <person name="Mikhailova N."/>
            <person name="Pati A."/>
            <person name="Wagner M."/>
            <person name="Woyke T."/>
            <person name="Ollivier B."/>
            <person name="Klenk H.P."/>
            <person name="Spring S."/>
            <person name="Loy A."/>
        </authorList>
    </citation>
    <scope>NUCLEOTIDE SEQUENCE [LARGE SCALE GENOMIC DNA]</scope>
    <source>
        <strain evidence="5">ATCC 19365 / DSM 765 / NCIMB 8382 / VKM B-1628</strain>
    </source>
</reference>
<feature type="domain" description="N-acetyltransferase" evidence="3">
    <location>
        <begin position="154"/>
        <end position="287"/>
    </location>
</feature>
<keyword evidence="2" id="KW-0012">Acyltransferase</keyword>
<evidence type="ECO:0000259" key="3">
    <source>
        <dbReference type="PROSITE" id="PS51186"/>
    </source>
</evidence>
<gene>
    <name evidence="4" type="ordered locus">Desor_1840</name>
</gene>
<dbReference type="InterPro" id="IPR016181">
    <property type="entry name" value="Acyl_CoA_acyltransferase"/>
</dbReference>
<dbReference type="PATRIC" id="fig|768706.3.peg.1852"/>
<dbReference type="RefSeq" id="WP_014184291.1">
    <property type="nucleotide sequence ID" value="NC_016584.1"/>
</dbReference>